<comment type="caution">
    <text evidence="2">The sequence shown here is derived from an EMBL/GenBank/DDBJ whole genome shotgun (WGS) entry which is preliminary data.</text>
</comment>
<dbReference type="Proteomes" id="UP001152302">
    <property type="component" value="Unassembled WGS sequence"/>
</dbReference>
<reference evidence="2" key="1">
    <citation type="submission" date="2022-05" db="EMBL/GenBank/DDBJ databases">
        <title>Comparative genomics of Staphylococcus equorum isolates.</title>
        <authorList>
            <person name="Luelf R.H."/>
        </authorList>
    </citation>
    <scope>NUCLEOTIDE SEQUENCE</scope>
    <source>
        <strain evidence="2">TMW 2.2343</strain>
    </source>
</reference>
<accession>A0A9X4R367</accession>
<keyword evidence="1" id="KW-0472">Membrane</keyword>
<keyword evidence="1" id="KW-1133">Transmembrane helix</keyword>
<dbReference type="EMBL" id="JAMBPX010000016">
    <property type="protein sequence ID" value="MDG0860669.1"/>
    <property type="molecule type" value="Genomic_DNA"/>
</dbReference>
<feature type="transmembrane region" description="Helical" evidence="1">
    <location>
        <begin position="145"/>
        <end position="169"/>
    </location>
</feature>
<feature type="transmembrane region" description="Helical" evidence="1">
    <location>
        <begin position="189"/>
        <end position="213"/>
    </location>
</feature>
<name>A0A9X4R367_9STAP</name>
<keyword evidence="1" id="KW-0812">Transmembrane</keyword>
<gene>
    <name evidence="2" type="ORF">M4L21_15325</name>
</gene>
<dbReference type="AlphaFoldDB" id="A0A9X4R367"/>
<evidence type="ECO:0000313" key="2">
    <source>
        <dbReference type="EMBL" id="MDG0860669.1"/>
    </source>
</evidence>
<dbReference type="Pfam" id="PF03904">
    <property type="entry name" value="DUF334"/>
    <property type="match status" value="1"/>
</dbReference>
<organism evidence="2 3">
    <name type="scientific">Staphylococcus equorum</name>
    <dbReference type="NCBI Taxonomy" id="246432"/>
    <lineage>
        <taxon>Bacteria</taxon>
        <taxon>Bacillati</taxon>
        <taxon>Bacillota</taxon>
        <taxon>Bacilli</taxon>
        <taxon>Bacillales</taxon>
        <taxon>Staphylococcaceae</taxon>
        <taxon>Staphylococcus</taxon>
    </lineage>
</organism>
<protein>
    <submittedName>
        <fullName evidence="2">DUF334 domain-containing protein</fullName>
    </submittedName>
</protein>
<evidence type="ECO:0000256" key="1">
    <source>
        <dbReference type="SAM" id="Phobius"/>
    </source>
</evidence>
<sequence>MSNNQLKPNAMNENVVNELKEQNAKLGNRMIELEQREQSRSNQNQKLVSELKASTSNFKNYLDKTETKVIKISNQMLSKIDTKHMTEDLTKAFRQEKDGMYEDLKGIRMANREQHEALNNSLKENQKLNSTFKSSIKSMTHGIGALYFVILLMALVSIVTGPIGHVLGIDSMYSALHHTIRHTQSAWGYLWYIAYIAPYILFVLILWGCLSLLRLFEN</sequence>
<proteinExistence type="predicted"/>
<dbReference type="InterPro" id="IPR005602">
    <property type="entry name" value="DUF334"/>
</dbReference>
<evidence type="ECO:0000313" key="3">
    <source>
        <dbReference type="Proteomes" id="UP001152302"/>
    </source>
</evidence>